<reference evidence="1 2" key="1">
    <citation type="journal article" date="2015" name="Stand. Genomic Sci.">
        <title>Genomic Encyclopedia of Bacterial and Archaeal Type Strains, Phase III: the genomes of soil and plant-associated and newly described type strains.</title>
        <authorList>
            <person name="Whitman W.B."/>
            <person name="Woyke T."/>
            <person name="Klenk H.P."/>
            <person name="Zhou Y."/>
            <person name="Lilburn T.G."/>
            <person name="Beck B.J."/>
            <person name="De Vos P."/>
            <person name="Vandamme P."/>
            <person name="Eisen J.A."/>
            <person name="Garrity G."/>
            <person name="Hugenholtz P."/>
            <person name="Kyrpides N.C."/>
        </authorList>
    </citation>
    <scope>NUCLEOTIDE SEQUENCE [LARGE SCALE GENOMIC DNA]</scope>
    <source>
        <strain evidence="1 2">VKM Ac-2572</strain>
    </source>
</reference>
<dbReference type="GO" id="GO:0008168">
    <property type="term" value="F:methyltransferase activity"/>
    <property type="evidence" value="ECO:0007669"/>
    <property type="project" value="UniProtKB-KW"/>
</dbReference>
<gene>
    <name evidence="1" type="ORF">EV652_112228</name>
</gene>
<dbReference type="CDD" id="cd02440">
    <property type="entry name" value="AdoMet_MTases"/>
    <property type="match status" value="1"/>
</dbReference>
<dbReference type="Gene3D" id="3.40.50.150">
    <property type="entry name" value="Vaccinia Virus protein VP39"/>
    <property type="match status" value="1"/>
</dbReference>
<keyword evidence="1" id="KW-0489">Methyltransferase</keyword>
<accession>A0A4R2H4H4</accession>
<dbReference type="GO" id="GO:0032259">
    <property type="term" value="P:methylation"/>
    <property type="evidence" value="ECO:0007669"/>
    <property type="project" value="UniProtKB-KW"/>
</dbReference>
<dbReference type="SUPFAM" id="SSF53335">
    <property type="entry name" value="S-adenosyl-L-methionine-dependent methyltransferases"/>
    <property type="match status" value="1"/>
</dbReference>
<dbReference type="InterPro" id="IPR029063">
    <property type="entry name" value="SAM-dependent_MTases_sf"/>
</dbReference>
<protein>
    <submittedName>
        <fullName evidence="1">Methyltransferase family protein</fullName>
    </submittedName>
</protein>
<sequence length="273" mass="29971">MVLAAWGRGDRGEPSYAWGNTQMSVKDRLQVGVNGALRPFGVQLVRGFSTDPLISPFLPARRTIKRAAEAGLSVGDYLDSYSSEPGATAETVEVMLEASGLLKAAQVGKVLEIGPGSGRYTTRVMSALRPQAYDVYETAPDWVRYLRSEFPSLTFHPADGHTLASSGSSTVDLVHAHKLLCYIPFVTAVCYFDEMARVVRPGGTVAFDLITDDCMDLQMTKTWLAEPSRGSIYSVAPRDWVLRFMAERDLELTGSHFVPLSGGRTELLVFNRR</sequence>
<dbReference type="EMBL" id="SLWN01000012">
    <property type="protein sequence ID" value="TCO20482.1"/>
    <property type="molecule type" value="Genomic_DNA"/>
</dbReference>
<keyword evidence="1" id="KW-0808">Transferase</keyword>
<dbReference type="Proteomes" id="UP000294508">
    <property type="component" value="Unassembled WGS sequence"/>
</dbReference>
<organism evidence="1 2">
    <name type="scientific">Kribbella steppae</name>
    <dbReference type="NCBI Taxonomy" id="2512223"/>
    <lineage>
        <taxon>Bacteria</taxon>
        <taxon>Bacillati</taxon>
        <taxon>Actinomycetota</taxon>
        <taxon>Actinomycetes</taxon>
        <taxon>Propionibacteriales</taxon>
        <taxon>Kribbellaceae</taxon>
        <taxon>Kribbella</taxon>
    </lineage>
</organism>
<comment type="caution">
    <text evidence="1">The sequence shown here is derived from an EMBL/GenBank/DDBJ whole genome shotgun (WGS) entry which is preliminary data.</text>
</comment>
<dbReference type="AlphaFoldDB" id="A0A4R2H4H4"/>
<name>A0A4R2H4H4_9ACTN</name>
<keyword evidence="2" id="KW-1185">Reference proteome</keyword>
<evidence type="ECO:0000313" key="2">
    <source>
        <dbReference type="Proteomes" id="UP000294508"/>
    </source>
</evidence>
<dbReference type="Pfam" id="PF13489">
    <property type="entry name" value="Methyltransf_23"/>
    <property type="match status" value="1"/>
</dbReference>
<evidence type="ECO:0000313" key="1">
    <source>
        <dbReference type="EMBL" id="TCO20482.1"/>
    </source>
</evidence>
<proteinExistence type="predicted"/>